<dbReference type="Pfam" id="PF00171">
    <property type="entry name" value="Aldedh"/>
    <property type="match status" value="1"/>
</dbReference>
<dbReference type="PANTHER" id="PTHR43217">
    <property type="entry name" value="SUCCINATE SEMIALDEHYDE DEHYDROGENASE [NAD(P)+] SAD"/>
    <property type="match status" value="1"/>
</dbReference>
<dbReference type="AlphaFoldDB" id="A0A7W6WDK4"/>
<feature type="domain" description="Aldehyde dehydrogenase" evidence="3">
    <location>
        <begin position="2"/>
        <end position="185"/>
    </location>
</feature>
<proteinExistence type="predicted"/>
<evidence type="ECO:0000259" key="3">
    <source>
        <dbReference type="Pfam" id="PF00171"/>
    </source>
</evidence>
<feature type="region of interest" description="Disordered" evidence="2">
    <location>
        <begin position="201"/>
        <end position="227"/>
    </location>
</feature>
<protein>
    <submittedName>
        <fullName evidence="4">Acyl-CoA reductase-like NAD-dependent aldehyde dehydrogenase</fullName>
    </submittedName>
</protein>
<dbReference type="PANTHER" id="PTHR43217:SF1">
    <property type="entry name" value="SUCCINATE SEMIALDEHYDE DEHYDROGENASE [NAD(P)+] SAD"/>
    <property type="match status" value="1"/>
</dbReference>
<gene>
    <name evidence="4" type="ORF">GGE12_001377</name>
</gene>
<dbReference type="Gene3D" id="3.40.309.10">
    <property type="entry name" value="Aldehyde Dehydrogenase, Chain A, domain 2"/>
    <property type="match status" value="1"/>
</dbReference>
<sequence length="227" mass="24999">MLDDADLDQAAAVAVRARYINVGQSCVNAKRLIIHAAVADRFVQLFCDHAARLKVGDPMQRDTNVGPMARGDLLATLHRQVEQPLSAGADLRAGGKPVEGPGYFYPPTVLDHVTPSMVAFRDETFGPVAAIVRVRDVEGAIMLANQTEFGLGAAIWTSDLKQARKLARQIDAGAVFINGMVASDPPLSLRRYQTIGLRPRTRRVRHSRIRKHQDNLDRRSRSLRSSI</sequence>
<dbReference type="InterPro" id="IPR047110">
    <property type="entry name" value="GABD/Sad-like"/>
</dbReference>
<reference evidence="4 5" key="1">
    <citation type="submission" date="2020-08" db="EMBL/GenBank/DDBJ databases">
        <title>Genomic Encyclopedia of Type Strains, Phase IV (KMG-V): Genome sequencing to study the core and pangenomes of soil and plant-associated prokaryotes.</title>
        <authorList>
            <person name="Whitman W."/>
        </authorList>
    </citation>
    <scope>NUCLEOTIDE SEQUENCE [LARGE SCALE GENOMIC DNA]</scope>
    <source>
        <strain evidence="4 5">SEMIA 402</strain>
    </source>
</reference>
<comment type="caution">
    <text evidence="4">The sequence shown here is derived from an EMBL/GenBank/DDBJ whole genome shotgun (WGS) entry which is preliminary data.</text>
</comment>
<dbReference type="GO" id="GO:0004777">
    <property type="term" value="F:succinate-semialdehyde dehydrogenase (NAD+) activity"/>
    <property type="evidence" value="ECO:0007669"/>
    <property type="project" value="TreeGrafter"/>
</dbReference>
<dbReference type="InterPro" id="IPR016163">
    <property type="entry name" value="Ald_DH_C"/>
</dbReference>
<organism evidence="4 5">
    <name type="scientific">Rhizobium mongolense</name>
    <dbReference type="NCBI Taxonomy" id="57676"/>
    <lineage>
        <taxon>Bacteria</taxon>
        <taxon>Pseudomonadati</taxon>
        <taxon>Pseudomonadota</taxon>
        <taxon>Alphaproteobacteria</taxon>
        <taxon>Hyphomicrobiales</taxon>
        <taxon>Rhizobiaceae</taxon>
        <taxon>Rhizobium/Agrobacterium group</taxon>
        <taxon>Rhizobium</taxon>
    </lineage>
</organism>
<evidence type="ECO:0000313" key="4">
    <source>
        <dbReference type="EMBL" id="MBB4273623.1"/>
    </source>
</evidence>
<accession>A0A7W6WDK4</accession>
<dbReference type="FunFam" id="3.40.309.10:FF:000010">
    <property type="entry name" value="Gamma-aminobutyraldehyde dehydrogenase"/>
    <property type="match status" value="1"/>
</dbReference>
<name>A0A7W6WDK4_9HYPH</name>
<dbReference type="InterPro" id="IPR016161">
    <property type="entry name" value="Ald_DH/histidinol_DH"/>
</dbReference>
<evidence type="ECO:0000256" key="1">
    <source>
        <dbReference type="ARBA" id="ARBA00023002"/>
    </source>
</evidence>
<dbReference type="SUPFAM" id="SSF53720">
    <property type="entry name" value="ALDH-like"/>
    <property type="match status" value="1"/>
</dbReference>
<dbReference type="Proteomes" id="UP000533641">
    <property type="component" value="Unassembled WGS sequence"/>
</dbReference>
<feature type="compositionally biased region" description="Basic residues" evidence="2">
    <location>
        <begin position="201"/>
        <end position="211"/>
    </location>
</feature>
<evidence type="ECO:0000256" key="2">
    <source>
        <dbReference type="SAM" id="MobiDB-lite"/>
    </source>
</evidence>
<evidence type="ECO:0000313" key="5">
    <source>
        <dbReference type="Proteomes" id="UP000533641"/>
    </source>
</evidence>
<keyword evidence="1" id="KW-0560">Oxidoreductase</keyword>
<dbReference type="InterPro" id="IPR015590">
    <property type="entry name" value="Aldehyde_DH_dom"/>
</dbReference>
<dbReference type="EMBL" id="JACIGM010000002">
    <property type="protein sequence ID" value="MBB4273623.1"/>
    <property type="molecule type" value="Genomic_DNA"/>
</dbReference>